<sequence>MKRILLVLVLGACAELAPQLPATPEVQDDTCNANTYADLVGRGATALERVLILGQVRVIRPDDAVTMDFRPERINFMIDDENAISRITCG</sequence>
<accession>A0A1I6L200</accession>
<dbReference type="PANTHER" id="PTHR39600">
    <property type="entry name" value="PEPTIDASE INHIBITOR I78 FAMILY PROTEIN"/>
    <property type="match status" value="1"/>
</dbReference>
<dbReference type="RefSeq" id="WP_090202587.1">
    <property type="nucleotide sequence ID" value="NZ_FOZM01000001.1"/>
</dbReference>
<protein>
    <submittedName>
        <fullName evidence="1">Peptidase inhibitor I78 family protein</fullName>
    </submittedName>
</protein>
<keyword evidence="2" id="KW-1185">Reference proteome</keyword>
<dbReference type="AlphaFoldDB" id="A0A1I6L200"/>
<dbReference type="Proteomes" id="UP000198926">
    <property type="component" value="Unassembled WGS sequence"/>
</dbReference>
<dbReference type="Gene3D" id="3.30.10.10">
    <property type="entry name" value="Trypsin Inhibitor V, subunit A"/>
    <property type="match status" value="1"/>
</dbReference>
<dbReference type="InterPro" id="IPR021719">
    <property type="entry name" value="Prot_inh_I78"/>
</dbReference>
<dbReference type="PANTHER" id="PTHR39600:SF1">
    <property type="entry name" value="PEPTIDASE INHIBITOR I78 FAMILY PROTEIN"/>
    <property type="match status" value="1"/>
</dbReference>
<gene>
    <name evidence="1" type="ORF">SAMN05444714_0095</name>
</gene>
<evidence type="ECO:0000313" key="2">
    <source>
        <dbReference type="Proteomes" id="UP000198926"/>
    </source>
</evidence>
<reference evidence="1 2" key="1">
    <citation type="submission" date="2016-10" db="EMBL/GenBank/DDBJ databases">
        <authorList>
            <person name="de Groot N.N."/>
        </authorList>
    </citation>
    <scope>NUCLEOTIDE SEQUENCE [LARGE SCALE GENOMIC DNA]</scope>
    <source>
        <strain evidence="1 2">DSM 29433</strain>
    </source>
</reference>
<dbReference type="Pfam" id="PF11720">
    <property type="entry name" value="Inhibitor_I78"/>
    <property type="match status" value="1"/>
</dbReference>
<dbReference type="STRING" id="1123755.SAMN05444714_0095"/>
<name>A0A1I6L200_9RHOB</name>
<dbReference type="EMBL" id="FOZM01000001">
    <property type="protein sequence ID" value="SFR97494.1"/>
    <property type="molecule type" value="Genomic_DNA"/>
</dbReference>
<evidence type="ECO:0000313" key="1">
    <source>
        <dbReference type="EMBL" id="SFR97494.1"/>
    </source>
</evidence>
<dbReference type="OrthoDB" id="8724542at2"/>
<proteinExistence type="predicted"/>
<organism evidence="1 2">
    <name type="scientific">Yoonia litorea</name>
    <dbReference type="NCBI Taxonomy" id="1123755"/>
    <lineage>
        <taxon>Bacteria</taxon>
        <taxon>Pseudomonadati</taxon>
        <taxon>Pseudomonadota</taxon>
        <taxon>Alphaproteobacteria</taxon>
        <taxon>Rhodobacterales</taxon>
        <taxon>Paracoccaceae</taxon>
        <taxon>Yoonia</taxon>
    </lineage>
</organism>